<feature type="transmembrane region" description="Helical" evidence="6">
    <location>
        <begin position="871"/>
        <end position="891"/>
    </location>
</feature>
<reference evidence="9" key="1">
    <citation type="submission" date="2024-04" db="EMBL/GenBank/DDBJ databases">
        <title>Mariniflexile litorale, isolated from the shallow sediments of the Sea of Japan.</title>
        <authorList>
            <person name="Romanenko L."/>
            <person name="Isaeva M."/>
        </authorList>
    </citation>
    <scope>NUCLEOTIDE SEQUENCE [LARGE SCALE GENOMIC DNA]</scope>
    <source>
        <strain evidence="9">KMM 9835</strain>
    </source>
</reference>
<keyword evidence="4 6" id="KW-1133">Transmembrane helix</keyword>
<keyword evidence="2 6" id="KW-0812">Transmembrane</keyword>
<keyword evidence="3" id="KW-0201">Cytochrome c-type biogenesis</keyword>
<comment type="subcellular location">
    <subcellularLocation>
        <location evidence="1">Membrane</location>
        <topology evidence="1">Multi-pass membrane protein</topology>
    </subcellularLocation>
</comment>
<dbReference type="GO" id="GO:0017004">
    <property type="term" value="P:cytochrome complex assembly"/>
    <property type="evidence" value="ECO:0007669"/>
    <property type="project" value="UniProtKB-KW"/>
</dbReference>
<name>A0AAU7EG37_9FLAO</name>
<feature type="transmembrane region" description="Helical" evidence="6">
    <location>
        <begin position="1020"/>
        <end position="1044"/>
    </location>
</feature>
<evidence type="ECO:0000256" key="4">
    <source>
        <dbReference type="ARBA" id="ARBA00022989"/>
    </source>
</evidence>
<feature type="transmembrane region" description="Helical" evidence="6">
    <location>
        <begin position="12"/>
        <end position="32"/>
    </location>
</feature>
<evidence type="ECO:0000256" key="2">
    <source>
        <dbReference type="ARBA" id="ARBA00022692"/>
    </source>
</evidence>
<dbReference type="InterPro" id="IPR002541">
    <property type="entry name" value="Cyt_c_assembly"/>
</dbReference>
<feature type="transmembrane region" description="Helical" evidence="6">
    <location>
        <begin position="52"/>
        <end position="70"/>
    </location>
</feature>
<dbReference type="AlphaFoldDB" id="A0AAU7EG37"/>
<feature type="transmembrane region" description="Helical" evidence="6">
    <location>
        <begin position="906"/>
        <end position="939"/>
    </location>
</feature>
<dbReference type="Pfam" id="PF01578">
    <property type="entry name" value="Cytochrom_C_asm"/>
    <property type="match status" value="1"/>
</dbReference>
<feature type="transmembrane region" description="Helical" evidence="6">
    <location>
        <begin position="760"/>
        <end position="779"/>
    </location>
</feature>
<dbReference type="Proteomes" id="UP001224325">
    <property type="component" value="Chromosome"/>
</dbReference>
<evidence type="ECO:0000256" key="6">
    <source>
        <dbReference type="SAM" id="Phobius"/>
    </source>
</evidence>
<gene>
    <name evidence="9" type="primary">ccsA</name>
    <name evidence="9" type="ORF">QLS71_018565</name>
</gene>
<keyword evidence="10" id="KW-1185">Reference proteome</keyword>
<feature type="transmembrane region" description="Helical" evidence="6">
    <location>
        <begin position="1056"/>
        <end position="1077"/>
    </location>
</feature>
<evidence type="ECO:0000313" key="9">
    <source>
        <dbReference type="EMBL" id="XBL14300.1"/>
    </source>
</evidence>
<evidence type="ECO:0000256" key="1">
    <source>
        <dbReference type="ARBA" id="ARBA00004141"/>
    </source>
</evidence>
<accession>A0AAU7EG37</accession>
<evidence type="ECO:0000256" key="3">
    <source>
        <dbReference type="ARBA" id="ARBA00022748"/>
    </source>
</evidence>
<dbReference type="RefSeq" id="WP_308992234.1">
    <property type="nucleotide sequence ID" value="NZ_CP155618.1"/>
</dbReference>
<proteinExistence type="predicted"/>
<dbReference type="EMBL" id="CP155618">
    <property type="protein sequence ID" value="XBL14300.1"/>
    <property type="molecule type" value="Genomic_DNA"/>
</dbReference>
<feature type="domain" description="ResB-like" evidence="8">
    <location>
        <begin position="341"/>
        <end position="423"/>
    </location>
</feature>
<keyword evidence="5 6" id="KW-0472">Membrane</keyword>
<protein>
    <submittedName>
        <fullName evidence="9">Cytochrome c biogenesis protein CcsA</fullName>
    </submittedName>
</protein>
<feature type="transmembrane region" description="Helical" evidence="6">
    <location>
        <begin position="432"/>
        <end position="454"/>
    </location>
</feature>
<evidence type="ECO:0000259" key="8">
    <source>
        <dbReference type="Pfam" id="PF05140"/>
    </source>
</evidence>
<sequence length="1086" mass="123026">MQNKLAKILFSTRLTGILFIVFAAAMATGTFLDAGQETSPTPYTRNLIYNAWWFEAIMVFFVINFVGNIFRFKLHKKGKWSTLVLHLSFIFILLGAFITRYISFEGMMAIREGATENSFLSQKTYITTYIDGDYQIDGVAQRLPLEKEVDFSARLENDFKIETKYDQQPVTIELEKFIKGAEEDIIPDEKGEKYLKMVEAGGGAPHNHFLKVGEVQSIHNILFALNKPTDGAINITYNNDALTIQSPFEGEYMVMATMAQGALVKDSLQPLILRSRYVIGDMQMVFPKPVVKGVFDIVQKSKILKNDEDGVVLKVTTKGETQRIGLLGGKGMNNAFKQVSVGGLDFAFKYGSKVVELPFAIKLNDFEAERYPGTENGYSAYSSQVTVIDEKESSYDYKIFMNNILDHGGYRFFQSSFDPDEKGTILSVNHDYWGSLITYIGYFLLYYGLMAILFAKGSRFGDLKKQLEKVKAKKAKLLGVFILCFGLNSFAQTHSEDDGHNHNSKPTQAQIDSVLAANITPKEHADAFGHLVIQDLSGRMMPVNTYASEMLRKLSKNDSYGDFDANQVFLSIQESPMLWYNVPIIYLAKKKADSIRHIIGVDESEKYVALADFFTERGDYKLAPYLDEAYKTTTPNGFQKEFKEADQRVNLLYNTVEGMSLKIFPIPNDENNKWISAFDYKNDTHKIQDSLYGNFIKNGFKMYLYTLNTAKQSGDFSEATKLLDAFKKTQHQYGAEVMLTDKKISTEILYNKYDIFKKLFSWYLYTGSLLFVLLIVQIFKEKSKALDITITVFKAIIFVLFILHTLGLITRWYISGHAPWSDAYESMIYVAWSTMLFGFIVGMSKKKVKINKGDISGIVLAVLGKRNTSNLTIAAGAFVTAMLLMIAHWNWMDPAIANLQPVLNSYWLMIHVAVIVASYGPFTLGMILGVVVLFLMIFTTEKNKIKMDLNIKELTIINEMALTVGLVMLTIGNFLGGMWANESWGRYWGWDPKETWALISIMVYAFVIHMRLIPGLRGRWFFNLMSIVAFSSIIFTYFGVNFYLSGLHSYQSGQQIASFNAIAIAISIIALLGVLAYRGYAKHYKK</sequence>
<feature type="domain" description="Cytochrome c assembly protein" evidence="7">
    <location>
        <begin position="820"/>
        <end position="1048"/>
    </location>
</feature>
<organism evidence="9 10">
    <name type="scientific">Mariniflexile litorale</name>
    <dbReference type="NCBI Taxonomy" id="3045158"/>
    <lineage>
        <taxon>Bacteria</taxon>
        <taxon>Pseudomonadati</taxon>
        <taxon>Bacteroidota</taxon>
        <taxon>Flavobacteriia</taxon>
        <taxon>Flavobacteriales</taxon>
        <taxon>Flavobacteriaceae</taxon>
        <taxon>Mariniflexile</taxon>
    </lineage>
</organism>
<feature type="transmembrane region" description="Helical" evidence="6">
    <location>
        <begin position="826"/>
        <end position="843"/>
    </location>
</feature>
<feature type="transmembrane region" description="Helical" evidence="6">
    <location>
        <begin position="82"/>
        <end position="102"/>
    </location>
</feature>
<dbReference type="Pfam" id="PF05140">
    <property type="entry name" value="ResB"/>
    <property type="match status" value="1"/>
</dbReference>
<feature type="transmembrane region" description="Helical" evidence="6">
    <location>
        <begin position="960"/>
        <end position="980"/>
    </location>
</feature>
<dbReference type="PANTHER" id="PTHR30071:SF1">
    <property type="entry name" value="CYTOCHROME B_B6 PROTEIN-RELATED"/>
    <property type="match status" value="1"/>
</dbReference>
<evidence type="ECO:0000313" key="10">
    <source>
        <dbReference type="Proteomes" id="UP001224325"/>
    </source>
</evidence>
<feature type="transmembrane region" description="Helical" evidence="6">
    <location>
        <begin position="995"/>
        <end position="1013"/>
    </location>
</feature>
<dbReference type="GO" id="GO:0005886">
    <property type="term" value="C:plasma membrane"/>
    <property type="evidence" value="ECO:0007669"/>
    <property type="project" value="TreeGrafter"/>
</dbReference>
<evidence type="ECO:0000256" key="5">
    <source>
        <dbReference type="ARBA" id="ARBA00023136"/>
    </source>
</evidence>
<feature type="transmembrane region" description="Helical" evidence="6">
    <location>
        <begin position="475"/>
        <end position="491"/>
    </location>
</feature>
<dbReference type="InterPro" id="IPR045062">
    <property type="entry name" value="Cyt_c_biogenesis_CcsA/CcmC"/>
</dbReference>
<dbReference type="GO" id="GO:0020037">
    <property type="term" value="F:heme binding"/>
    <property type="evidence" value="ECO:0007669"/>
    <property type="project" value="InterPro"/>
</dbReference>
<feature type="transmembrane region" description="Helical" evidence="6">
    <location>
        <begin position="791"/>
        <end position="814"/>
    </location>
</feature>
<dbReference type="PANTHER" id="PTHR30071">
    <property type="entry name" value="HEME EXPORTER PROTEIN C"/>
    <property type="match status" value="1"/>
</dbReference>
<dbReference type="KEGG" id="mlil:QLS71_018565"/>
<dbReference type="InterPro" id="IPR007816">
    <property type="entry name" value="ResB-like_domain"/>
</dbReference>
<evidence type="ECO:0000259" key="7">
    <source>
        <dbReference type="Pfam" id="PF01578"/>
    </source>
</evidence>